<reference evidence="4 5" key="1">
    <citation type="journal article" date="2017" name="ISME J.">
        <title>Energy and carbon metabolisms in a deep terrestrial subsurface fluid microbial community.</title>
        <authorList>
            <person name="Momper L."/>
            <person name="Jungbluth S.P."/>
            <person name="Lee M.D."/>
            <person name="Amend J.P."/>
        </authorList>
    </citation>
    <scope>NUCLEOTIDE SEQUENCE [LARGE SCALE GENOMIC DNA]</scope>
    <source>
        <strain evidence="4">SURF_29</strain>
    </source>
</reference>
<comment type="caution">
    <text evidence="4">The sequence shown here is derived from an EMBL/GenBank/DDBJ whole genome shotgun (WGS) entry which is preliminary data.</text>
</comment>
<keyword evidence="2 4" id="KW-0808">Transferase</keyword>
<evidence type="ECO:0000313" key="5">
    <source>
        <dbReference type="Proteomes" id="UP000285655"/>
    </source>
</evidence>
<gene>
    <name evidence="4" type="ORF">C4544_05105</name>
</gene>
<dbReference type="Pfam" id="PF00534">
    <property type="entry name" value="Glycos_transf_1"/>
    <property type="match status" value="1"/>
</dbReference>
<dbReference type="PANTHER" id="PTHR12526:SF629">
    <property type="entry name" value="TEICHURONIC ACID BIOSYNTHESIS GLYCOSYLTRANSFERASE TUAH-RELATED"/>
    <property type="match status" value="1"/>
</dbReference>
<evidence type="ECO:0000256" key="2">
    <source>
        <dbReference type="ARBA" id="ARBA00022679"/>
    </source>
</evidence>
<keyword evidence="1" id="KW-0328">Glycosyltransferase</keyword>
<dbReference type="EMBL" id="QZJW01000045">
    <property type="protein sequence ID" value="RJO60420.1"/>
    <property type="molecule type" value="Genomic_DNA"/>
</dbReference>
<protein>
    <submittedName>
        <fullName evidence="4">Glycosyltransferase</fullName>
    </submittedName>
</protein>
<sequence>MKLCMLSTGHEPVDDRIYYKEALSLSSKYSDIAIIGRGDNAGSIKNNKIKIIPLKNSGSILSRVLLIPRAVKMIVQIKPDVCHFHDYELIFALPFLKIFSRCKIIYDVHEVYPEMIESSMKIPRILRPYMTKLVDLSERMLSHLTDYIITSDENISKRFTSNKHVATIFNYPRLSIFTPDENKLFHLRQRYNGRIPIIYQGGMSADRGLFKMIEAMQLLKNKRPDIILLLAGEMSGELFKRAKEEIQQKGLSNSIDILGWIPHEDVVNYMYVSKIGLVPLLPTKKYTKNIPIKQFEYMACGIPVLGADLPPISSYVISSGCGRVYDSTSSEALAFEILNILEDESGWKRMSEAGKAATQNWWNWGKMEEKLFFVYNELT</sequence>
<evidence type="ECO:0000256" key="1">
    <source>
        <dbReference type="ARBA" id="ARBA00022676"/>
    </source>
</evidence>
<dbReference type="PANTHER" id="PTHR12526">
    <property type="entry name" value="GLYCOSYLTRANSFERASE"/>
    <property type="match status" value="1"/>
</dbReference>
<dbReference type="AlphaFoldDB" id="A0A419DBG7"/>
<dbReference type="Proteomes" id="UP000285655">
    <property type="component" value="Unassembled WGS sequence"/>
</dbReference>
<proteinExistence type="predicted"/>
<dbReference type="InterPro" id="IPR001296">
    <property type="entry name" value="Glyco_trans_1"/>
</dbReference>
<dbReference type="GO" id="GO:0016757">
    <property type="term" value="F:glycosyltransferase activity"/>
    <property type="evidence" value="ECO:0007669"/>
    <property type="project" value="UniProtKB-KW"/>
</dbReference>
<evidence type="ECO:0000313" key="4">
    <source>
        <dbReference type="EMBL" id="RJO60420.1"/>
    </source>
</evidence>
<name>A0A419DBG7_9BACT</name>
<dbReference type="SUPFAM" id="SSF53756">
    <property type="entry name" value="UDP-Glycosyltransferase/glycogen phosphorylase"/>
    <property type="match status" value="1"/>
</dbReference>
<dbReference type="Gene3D" id="3.40.50.2000">
    <property type="entry name" value="Glycogen Phosphorylase B"/>
    <property type="match status" value="2"/>
</dbReference>
<accession>A0A419DBG7</accession>
<feature type="domain" description="Glycosyl transferase family 1" evidence="3">
    <location>
        <begin position="193"/>
        <end position="355"/>
    </location>
</feature>
<evidence type="ECO:0000259" key="3">
    <source>
        <dbReference type="Pfam" id="PF00534"/>
    </source>
</evidence>
<organism evidence="4 5">
    <name type="scientific">candidate division WS5 bacterium</name>
    <dbReference type="NCBI Taxonomy" id="2093353"/>
    <lineage>
        <taxon>Bacteria</taxon>
        <taxon>candidate division WS5</taxon>
    </lineage>
</organism>
<dbReference type="CDD" id="cd03794">
    <property type="entry name" value="GT4_WbuB-like"/>
    <property type="match status" value="1"/>
</dbReference>